<keyword evidence="1 4" id="KW-0489">Methyltransferase</keyword>
<dbReference type="EC" id="2.1.1.190" evidence="6"/>
<evidence type="ECO:0000256" key="5">
    <source>
        <dbReference type="PROSITE-ProRule" id="PRU10015"/>
    </source>
</evidence>
<accession>A0ABT7HJ93</accession>
<name>A0ABT7HJ93_9FUSO</name>
<comment type="similarity">
    <text evidence="4">Belongs to the class I-like SAM-binding methyltransferase superfamily. RNA M5U methyltransferase family.</text>
</comment>
<feature type="binding site" evidence="4">
    <location>
        <position position="321"/>
    </location>
    <ligand>
        <name>S-adenosyl-L-methionine</name>
        <dbReference type="ChEBI" id="CHEBI:59789"/>
    </ligand>
</feature>
<evidence type="ECO:0000256" key="4">
    <source>
        <dbReference type="PROSITE-ProRule" id="PRU01024"/>
    </source>
</evidence>
<protein>
    <submittedName>
        <fullName evidence="6">23S rRNA (Uracil(1939)-C(5))-methyltransferase RlmD</fullName>
        <ecNumber evidence="6">2.1.1.190</ecNumber>
    </submittedName>
</protein>
<evidence type="ECO:0000256" key="2">
    <source>
        <dbReference type="ARBA" id="ARBA00022679"/>
    </source>
</evidence>
<comment type="caution">
    <text evidence="6">The sequence shown here is derived from an EMBL/GenBank/DDBJ whole genome shotgun (WGS) entry which is preliminary data.</text>
</comment>
<feature type="binding site" evidence="4">
    <location>
        <position position="342"/>
    </location>
    <ligand>
        <name>S-adenosyl-L-methionine</name>
        <dbReference type="ChEBI" id="CHEBI:59789"/>
    </ligand>
</feature>
<organism evidence="6 7">
    <name type="scientific">Sneathia sanguinegens</name>
    <dbReference type="NCBI Taxonomy" id="40543"/>
    <lineage>
        <taxon>Bacteria</taxon>
        <taxon>Fusobacteriati</taxon>
        <taxon>Fusobacteriota</taxon>
        <taxon>Fusobacteriia</taxon>
        <taxon>Fusobacteriales</taxon>
        <taxon>Leptotrichiaceae</taxon>
        <taxon>Sneathia</taxon>
    </lineage>
</organism>
<dbReference type="Pfam" id="PF05958">
    <property type="entry name" value="tRNA_U5-meth_tr"/>
    <property type="match status" value="1"/>
</dbReference>
<keyword evidence="3 4" id="KW-0949">S-adenosyl-L-methionine</keyword>
<dbReference type="Gene3D" id="2.40.50.1070">
    <property type="match status" value="1"/>
</dbReference>
<feature type="binding site" evidence="4">
    <location>
        <position position="386"/>
    </location>
    <ligand>
        <name>S-adenosyl-L-methionine</name>
        <dbReference type="ChEBI" id="CHEBI:59789"/>
    </ligand>
</feature>
<gene>
    <name evidence="6" type="primary">rlmD</name>
    <name evidence="6" type="ORF">QQA45_03530</name>
</gene>
<evidence type="ECO:0000256" key="1">
    <source>
        <dbReference type="ARBA" id="ARBA00022603"/>
    </source>
</evidence>
<proteinExistence type="inferred from homology"/>
<evidence type="ECO:0000313" key="6">
    <source>
        <dbReference type="EMBL" id="MDK9580588.1"/>
    </source>
</evidence>
<dbReference type="PANTHER" id="PTHR11061:SF30">
    <property type="entry name" value="TRNA (URACIL(54)-C(5))-METHYLTRANSFERASE"/>
    <property type="match status" value="1"/>
</dbReference>
<dbReference type="InterPro" id="IPR010280">
    <property type="entry name" value="U5_MeTrfase_fam"/>
</dbReference>
<dbReference type="NCBIfam" id="TIGR00479">
    <property type="entry name" value="rumA"/>
    <property type="match status" value="1"/>
</dbReference>
<sequence>MKKGESVRIKIVGINERGKSYGLLEDNKVYININAAKDQIVEGILTKTRKKKYELNHCKILDYAGRTNQIYSELERQCGGCNYQYYTYEEQLKLKCENIKKLLDQVIKKEYEFQEPIQSVEKQGYRNKMEFSFGNEYLDGPTILGLHKQNSFHDIVNVSGCKLMDANFNMIYNKVDEISKKFNLNFYHRLKHEGYLRNLVIRKGKNDILVNLVTTSQIDKEIEEKYLENLKDELLSLKFIKNYTITGILHTLNDGLQDMVVSEKENILYGKRDICEELFDLKFEISPYSFFQTNKKTIEKLYSKVIEYIGSKKDRVVFDLFSGTGTIGQIVSRKCKKVIGIEIVEEAVKKAKANCLLNNIQNCEFIAGDVFSKLENLESPDLLILDPPRGGVGEKTVKKIVEFYPTDEIIYVSCNPRTLCTDLKQFQEHGYEVKKVCVVDMFLFTNHVETVALLCKLDVDKHISVEIELD</sequence>
<dbReference type="InterPro" id="IPR030390">
    <property type="entry name" value="MeTrfase_TrmA_AS"/>
</dbReference>
<feature type="binding site" evidence="4">
    <location>
        <position position="292"/>
    </location>
    <ligand>
        <name>S-adenosyl-L-methionine</name>
        <dbReference type="ChEBI" id="CHEBI:59789"/>
    </ligand>
</feature>
<dbReference type="PROSITE" id="PS51687">
    <property type="entry name" value="SAM_MT_RNA_M5U"/>
    <property type="match status" value="1"/>
</dbReference>
<dbReference type="EMBL" id="JASSPP010000004">
    <property type="protein sequence ID" value="MDK9580588.1"/>
    <property type="molecule type" value="Genomic_DNA"/>
</dbReference>
<keyword evidence="2 4" id="KW-0808">Transferase</keyword>
<dbReference type="Proteomes" id="UP001225134">
    <property type="component" value="Unassembled WGS sequence"/>
</dbReference>
<dbReference type="Gene3D" id="3.40.50.150">
    <property type="entry name" value="Vaccinia Virus protein VP39"/>
    <property type="match status" value="1"/>
</dbReference>
<dbReference type="SUPFAM" id="SSF53335">
    <property type="entry name" value="S-adenosyl-L-methionine-dependent methyltransferases"/>
    <property type="match status" value="1"/>
</dbReference>
<reference evidence="6 7" key="1">
    <citation type="submission" date="2023-06" db="EMBL/GenBank/DDBJ databases">
        <title>Antibody response to the Sneathia vaginalis cytopathogenic toxin A during pregnancy.</title>
        <authorList>
            <person name="Mccoy Z.T."/>
            <person name="Serrano M.G."/>
            <person name="Spaine K."/>
            <person name="Edwards D.J."/>
            <person name="Buck G.A."/>
            <person name="Jefferson K."/>
        </authorList>
    </citation>
    <scope>NUCLEOTIDE SEQUENCE [LARGE SCALE GENOMIC DNA]</scope>
    <source>
        <strain evidence="6 7">CCUG 42621</strain>
    </source>
</reference>
<feature type="active site" description="Nucleophile" evidence="4">
    <location>
        <position position="414"/>
    </location>
</feature>
<dbReference type="RefSeq" id="WP_285152894.1">
    <property type="nucleotide sequence ID" value="NZ_JASSPP010000004.1"/>
</dbReference>
<dbReference type="PANTHER" id="PTHR11061">
    <property type="entry name" value="RNA M5U METHYLTRANSFERASE"/>
    <property type="match status" value="1"/>
</dbReference>
<keyword evidence="7" id="KW-1185">Reference proteome</keyword>
<dbReference type="PROSITE" id="PS01230">
    <property type="entry name" value="TRMA_1"/>
    <property type="match status" value="1"/>
</dbReference>
<evidence type="ECO:0000313" key="7">
    <source>
        <dbReference type="Proteomes" id="UP001225134"/>
    </source>
</evidence>
<dbReference type="GO" id="GO:0008168">
    <property type="term" value="F:methyltransferase activity"/>
    <property type="evidence" value="ECO:0007669"/>
    <property type="project" value="UniProtKB-KW"/>
</dbReference>
<dbReference type="InterPro" id="IPR029063">
    <property type="entry name" value="SAM-dependent_MTases_sf"/>
</dbReference>
<dbReference type="GO" id="GO:0032259">
    <property type="term" value="P:methylation"/>
    <property type="evidence" value="ECO:0007669"/>
    <property type="project" value="UniProtKB-KW"/>
</dbReference>
<evidence type="ECO:0000256" key="3">
    <source>
        <dbReference type="ARBA" id="ARBA00022691"/>
    </source>
</evidence>
<dbReference type="CDD" id="cd02440">
    <property type="entry name" value="AdoMet_MTases"/>
    <property type="match status" value="1"/>
</dbReference>
<feature type="active site" evidence="5">
    <location>
        <position position="414"/>
    </location>
</feature>